<feature type="region of interest" description="Disordered" evidence="1">
    <location>
        <begin position="1"/>
        <end position="34"/>
    </location>
</feature>
<accession>A0A316VQH8</accession>
<evidence type="ECO:0000256" key="1">
    <source>
        <dbReference type="SAM" id="MobiDB-lite"/>
    </source>
</evidence>
<dbReference type="GeneID" id="37033173"/>
<evidence type="ECO:0000313" key="3">
    <source>
        <dbReference type="Proteomes" id="UP000245783"/>
    </source>
</evidence>
<dbReference type="EMBL" id="KZ819439">
    <property type="protein sequence ID" value="PWN39899.1"/>
    <property type="molecule type" value="Genomic_DNA"/>
</dbReference>
<dbReference type="RefSeq" id="XP_025367059.1">
    <property type="nucleotide sequence ID" value="XM_025511303.1"/>
</dbReference>
<dbReference type="AlphaFoldDB" id="A0A316VQH8"/>
<reference evidence="2 3" key="1">
    <citation type="journal article" date="2018" name="Mol. Biol. Evol.">
        <title>Broad Genomic Sampling Reveals a Smut Pathogenic Ancestry of the Fungal Clade Ustilaginomycotina.</title>
        <authorList>
            <person name="Kijpornyongpan T."/>
            <person name="Mondo S.J."/>
            <person name="Barry K."/>
            <person name="Sandor L."/>
            <person name="Lee J."/>
            <person name="Lipzen A."/>
            <person name="Pangilinan J."/>
            <person name="LaButti K."/>
            <person name="Hainaut M."/>
            <person name="Henrissat B."/>
            <person name="Grigoriev I.V."/>
            <person name="Spatafora J.W."/>
            <person name="Aime M.C."/>
        </authorList>
    </citation>
    <scope>NUCLEOTIDE SEQUENCE [LARGE SCALE GENOMIC DNA]</scope>
    <source>
        <strain evidence="2 3">MCA 4658</strain>
    </source>
</reference>
<proteinExistence type="predicted"/>
<feature type="compositionally biased region" description="Basic residues" evidence="1">
    <location>
        <begin position="1"/>
        <end position="11"/>
    </location>
</feature>
<protein>
    <submittedName>
        <fullName evidence="2">Uncharacterized protein</fullName>
    </submittedName>
</protein>
<keyword evidence="3" id="KW-1185">Reference proteome</keyword>
<dbReference type="Proteomes" id="UP000245783">
    <property type="component" value="Unassembled WGS sequence"/>
</dbReference>
<gene>
    <name evidence="2" type="ORF">IE81DRAFT_250176</name>
</gene>
<dbReference type="InParanoid" id="A0A316VQH8"/>
<evidence type="ECO:0000313" key="2">
    <source>
        <dbReference type="EMBL" id="PWN39899.1"/>
    </source>
</evidence>
<organism evidence="2 3">
    <name type="scientific">Ceraceosorus guamensis</name>
    <dbReference type="NCBI Taxonomy" id="1522189"/>
    <lineage>
        <taxon>Eukaryota</taxon>
        <taxon>Fungi</taxon>
        <taxon>Dikarya</taxon>
        <taxon>Basidiomycota</taxon>
        <taxon>Ustilaginomycotina</taxon>
        <taxon>Exobasidiomycetes</taxon>
        <taxon>Ceraceosorales</taxon>
        <taxon>Ceraceosoraceae</taxon>
        <taxon>Ceraceosorus</taxon>
    </lineage>
</organism>
<sequence length="98" mass="10682">MQRIGRCKGQSKVHDFGSPVATVTPRITPKGRPQCFENRRRSVQGARALALDSEKRETLALATFFFFGQAIQTLCSATLQKSAGKSCSCMPFSGVPCQ</sequence>
<name>A0A316VQH8_9BASI</name>